<sequence length="1379" mass="160646">MDLSRDLFLSEFIINYLQTTYPDVYSDIAIIHKYIEYKQLKDLEIENDLSDKDRQRLDELNVYFFGSSSGELNGDAGYNLITMYKNTVDIIEKLIDTNDTAVHDVVNELVSLIQVNIKDDDAFKKYINELVLPSIFKENAPTVSEETVKGTLQELPKVNYTIGQKLKIQPEIKRKSDIINQAKVKEDAERAQRIAERQRIIDEKAKQGNTSSFLSNLFNPTKADGKSDDKKEGKSDGKSDGKKEGKSDGKSDDKKEGKSESKKTDNDEEPDNEEEADSKDDDKKADDNSSIIYSNSPQILPVNKDVVIKDFNPDEFFDIDVEESNIHNISLPQSPPSSSSSSPPSSPPHKPSPYSPTLPSAPSSPTSPHSPSSSSTPSPPSSPTSPPSSPSTAQTLLQGLSGYDEIKEFHTIPSILLSEGLTINDSDLFIQDKNDDTQHFGKIDLFRKPATTGGFNKINDFDEIYDKVKDLKIIKKINNKELIYLLLNTHSLSSLITKNKSEKILKQYINSILLTIIEKLKKTIKIFIKNDVLLSSYFDLREIIFYNLINYLYPYYGYVIDYKILGNIIEILNSDYNYHVKKNNKYLLFFIYKYSKLQDISKLIGYDSFKTYITINSLGKLNDKIKLNNVSYNISDSKSLSLYNFIDLKREFNVHLTDIQLKQSIKELKKFSVENKKGYFVINSEIIDKICIYSDNIFKKKYNNLAIINFDNYLEKKIEIPKSFSDITYSILYLSSFLFRNEKEISSKIYCELVRNYVEIEKTNKTTLKSIAYQMIYMMYKRINKNKLLEKLQKIKTIEQPQLFINPKLIKIEKFNEIIISFLIDFYNYCEAKKLYNSFYDIFVPFLSYYYYYDINNKLQIMAQELLCNKKNKFLLGGGYDDEYDNHKIEYREFNEKNNYKSEDQEDNSFTQEKIEMIKQICEEIKKKPERIESDKEALINKIKDIFTLKLGGKTIDIGEEGNYESEIDTFIQDNSLAKPENIQNLNQLLTTINIKLSNIKSIIDTESKELRKIDYEIKINDELEKFIEVIDNQDLKEYDSPSLLRIQSLNKSKPILKSIKDYNSYWKTILKDCYDEIFNFYTNLENRIDIIKNAIRANKIDDRYNRYDRDDRDKKDHIDGGSKFIRGGADIPKNLKDNIEKLVKKLQDKGNDIKKEIDEISVDLGRFKTKQFVTANPTRKIISNEIIDKNDYNIFDKLLNSYEADYNNPKIPHQITDDLFYTKVKANNLDPEEELKITFNDKLIFIGVVYVLRLIASYMTYYMIEMSYSTTLSRSLYYYILCYILVFIIIVFIINFDTFFLRIFVNYLNMHINTLGITTHIFLMVVFVYIVYLLIININGYEREKSRLNDSEKIKLKYKMDLLTMIIFVFICLLTFII</sequence>
<feature type="region of interest" description="Disordered" evidence="2">
    <location>
        <begin position="328"/>
        <end position="395"/>
    </location>
</feature>
<feature type="transmembrane region" description="Helical" evidence="3">
    <location>
        <begin position="1244"/>
        <end position="1265"/>
    </location>
</feature>
<evidence type="ECO:0000256" key="2">
    <source>
        <dbReference type="SAM" id="MobiDB-lite"/>
    </source>
</evidence>
<feature type="region of interest" description="Disordered" evidence="2">
    <location>
        <begin position="211"/>
        <end position="304"/>
    </location>
</feature>
<dbReference type="EMBL" id="MN739405">
    <property type="protein sequence ID" value="QHT03111.1"/>
    <property type="molecule type" value="Genomic_DNA"/>
</dbReference>
<feature type="compositionally biased region" description="Basic and acidic residues" evidence="2">
    <location>
        <begin position="223"/>
        <end position="265"/>
    </location>
</feature>
<evidence type="ECO:0000256" key="1">
    <source>
        <dbReference type="SAM" id="Coils"/>
    </source>
</evidence>
<feature type="transmembrane region" description="Helical" evidence="3">
    <location>
        <begin position="1277"/>
        <end position="1306"/>
    </location>
</feature>
<keyword evidence="3" id="KW-0812">Transmembrane</keyword>
<protein>
    <submittedName>
        <fullName evidence="4">Uncharacterized protein</fullName>
    </submittedName>
</protein>
<evidence type="ECO:0000313" key="4">
    <source>
        <dbReference type="EMBL" id="QHT03111.1"/>
    </source>
</evidence>
<feature type="transmembrane region" description="Helical" evidence="3">
    <location>
        <begin position="1361"/>
        <end position="1378"/>
    </location>
</feature>
<feature type="compositionally biased region" description="Acidic residues" evidence="2">
    <location>
        <begin position="266"/>
        <end position="279"/>
    </location>
</feature>
<feature type="coiled-coil region" evidence="1">
    <location>
        <begin position="1137"/>
        <end position="1164"/>
    </location>
</feature>
<keyword evidence="3" id="KW-0472">Membrane</keyword>
<feature type="compositionally biased region" description="Low complexity" evidence="2">
    <location>
        <begin position="330"/>
        <end position="343"/>
    </location>
</feature>
<feature type="transmembrane region" description="Helical" evidence="3">
    <location>
        <begin position="1318"/>
        <end position="1340"/>
    </location>
</feature>
<name>A0A6C0CFA1_9ZZZZ</name>
<organism evidence="4">
    <name type="scientific">viral metagenome</name>
    <dbReference type="NCBI Taxonomy" id="1070528"/>
    <lineage>
        <taxon>unclassified sequences</taxon>
        <taxon>metagenomes</taxon>
        <taxon>organismal metagenomes</taxon>
    </lineage>
</organism>
<feature type="compositionally biased region" description="Low complexity" evidence="2">
    <location>
        <begin position="357"/>
        <end position="376"/>
    </location>
</feature>
<reference evidence="4" key="1">
    <citation type="journal article" date="2020" name="Nature">
        <title>Giant virus diversity and host interactions through global metagenomics.</title>
        <authorList>
            <person name="Schulz F."/>
            <person name="Roux S."/>
            <person name="Paez-Espino D."/>
            <person name="Jungbluth S."/>
            <person name="Walsh D.A."/>
            <person name="Denef V.J."/>
            <person name="McMahon K.D."/>
            <person name="Konstantinidis K.T."/>
            <person name="Eloe-Fadrosh E.A."/>
            <person name="Kyrpides N.C."/>
            <person name="Woyke T."/>
        </authorList>
    </citation>
    <scope>NUCLEOTIDE SEQUENCE</scope>
    <source>
        <strain evidence="4">GVMAG-M-3300020727-4</strain>
    </source>
</reference>
<accession>A0A6C0CFA1</accession>
<keyword evidence="1" id="KW-0175">Coiled coil</keyword>
<feature type="compositionally biased region" description="Pro residues" evidence="2">
    <location>
        <begin position="377"/>
        <end position="389"/>
    </location>
</feature>
<proteinExistence type="predicted"/>
<keyword evidence="3" id="KW-1133">Transmembrane helix</keyword>
<evidence type="ECO:0000256" key="3">
    <source>
        <dbReference type="SAM" id="Phobius"/>
    </source>
</evidence>
<feature type="compositionally biased region" description="Pro residues" evidence="2">
    <location>
        <begin position="344"/>
        <end position="356"/>
    </location>
</feature>